<keyword evidence="1" id="KW-0732">Signal</keyword>
<proteinExistence type="predicted"/>
<reference evidence="2" key="1">
    <citation type="submission" date="2020-11" db="EMBL/GenBank/DDBJ databases">
        <authorList>
            <consortium name="DOE Joint Genome Institute"/>
            <person name="Ahrendt S."/>
            <person name="Riley R."/>
            <person name="Andreopoulos W."/>
            <person name="Labutti K."/>
            <person name="Pangilinan J."/>
            <person name="Ruiz-Duenas F.J."/>
            <person name="Barrasa J.M."/>
            <person name="Sanchez-Garcia M."/>
            <person name="Camarero S."/>
            <person name="Miyauchi S."/>
            <person name="Serrano A."/>
            <person name="Linde D."/>
            <person name="Babiker R."/>
            <person name="Drula E."/>
            <person name="Ayuso-Fernandez I."/>
            <person name="Pacheco R."/>
            <person name="Padilla G."/>
            <person name="Ferreira P."/>
            <person name="Barriuso J."/>
            <person name="Kellner H."/>
            <person name="Castanera R."/>
            <person name="Alfaro M."/>
            <person name="Ramirez L."/>
            <person name="Pisabarro A.G."/>
            <person name="Kuo A."/>
            <person name="Tritt A."/>
            <person name="Lipzen A."/>
            <person name="He G."/>
            <person name="Yan M."/>
            <person name="Ng V."/>
            <person name="Cullen D."/>
            <person name="Martin F."/>
            <person name="Rosso M.-N."/>
            <person name="Henrissat B."/>
            <person name="Hibbett D."/>
            <person name="Martinez A.T."/>
            <person name="Grigoriev I.V."/>
        </authorList>
    </citation>
    <scope>NUCLEOTIDE SEQUENCE</scope>
    <source>
        <strain evidence="2">CBS 247.69</strain>
    </source>
</reference>
<sequence length="163" mass="17728">MSPLKTLCSLVVLASSLVTAASLEQGSYLIVSNLRPGNTVRSYTFGTPIFVTLTRENPGPFQEWKVGSVPNSPENSITLENVGLKAYAALDPLDNIISNSVVTSRAKQVFTLRDTGKNGTYNIVVPGSQKMWTVSNSFPREDVKIEEATGSEGQEWKFLRSGN</sequence>
<dbReference type="Proteomes" id="UP000807353">
    <property type="component" value="Unassembled WGS sequence"/>
</dbReference>
<evidence type="ECO:0000256" key="1">
    <source>
        <dbReference type="SAM" id="SignalP"/>
    </source>
</evidence>
<organism evidence="2 3">
    <name type="scientific">Collybia nuda</name>
    <dbReference type="NCBI Taxonomy" id="64659"/>
    <lineage>
        <taxon>Eukaryota</taxon>
        <taxon>Fungi</taxon>
        <taxon>Dikarya</taxon>
        <taxon>Basidiomycota</taxon>
        <taxon>Agaricomycotina</taxon>
        <taxon>Agaricomycetes</taxon>
        <taxon>Agaricomycetidae</taxon>
        <taxon>Agaricales</taxon>
        <taxon>Tricholomatineae</taxon>
        <taxon>Clitocybaceae</taxon>
        <taxon>Collybia</taxon>
    </lineage>
</organism>
<evidence type="ECO:0000313" key="3">
    <source>
        <dbReference type="Proteomes" id="UP000807353"/>
    </source>
</evidence>
<feature type="chain" id="PRO_5040328873" description="Ricin B lectin domain-containing protein" evidence="1">
    <location>
        <begin position="21"/>
        <end position="163"/>
    </location>
</feature>
<keyword evidence="3" id="KW-1185">Reference proteome</keyword>
<dbReference type="EMBL" id="MU150279">
    <property type="protein sequence ID" value="KAF9461758.1"/>
    <property type="molecule type" value="Genomic_DNA"/>
</dbReference>
<accession>A0A9P5Y3T0</accession>
<evidence type="ECO:0008006" key="4">
    <source>
        <dbReference type="Google" id="ProtNLM"/>
    </source>
</evidence>
<name>A0A9P5Y3T0_9AGAR</name>
<dbReference type="InterPro" id="IPR035992">
    <property type="entry name" value="Ricin_B-like_lectins"/>
</dbReference>
<gene>
    <name evidence="2" type="ORF">BDZ94DRAFT_1262911</name>
</gene>
<comment type="caution">
    <text evidence="2">The sequence shown here is derived from an EMBL/GenBank/DDBJ whole genome shotgun (WGS) entry which is preliminary data.</text>
</comment>
<feature type="signal peptide" evidence="1">
    <location>
        <begin position="1"/>
        <end position="20"/>
    </location>
</feature>
<dbReference type="SUPFAM" id="SSF50370">
    <property type="entry name" value="Ricin B-like lectins"/>
    <property type="match status" value="1"/>
</dbReference>
<dbReference type="Gene3D" id="2.80.10.50">
    <property type="match status" value="1"/>
</dbReference>
<evidence type="ECO:0000313" key="2">
    <source>
        <dbReference type="EMBL" id="KAF9461758.1"/>
    </source>
</evidence>
<dbReference type="AlphaFoldDB" id="A0A9P5Y3T0"/>
<protein>
    <recommendedName>
        <fullName evidence="4">Ricin B lectin domain-containing protein</fullName>
    </recommendedName>
</protein>
<dbReference type="OrthoDB" id="2972047at2759"/>